<keyword evidence="2" id="KW-1185">Reference proteome</keyword>
<dbReference type="Proteomes" id="UP000195569">
    <property type="component" value="Unassembled WGS sequence"/>
</dbReference>
<comment type="caution">
    <text evidence="1">The sequence shown here is derived from an EMBL/GenBank/DDBJ whole genome shotgun (WGS) entry which is preliminary data.</text>
</comment>
<protein>
    <submittedName>
        <fullName evidence="1">Uncharacterized protein</fullName>
    </submittedName>
</protein>
<accession>A0A1N7RL76</accession>
<evidence type="ECO:0000313" key="1">
    <source>
        <dbReference type="EMBL" id="SIT35860.1"/>
    </source>
</evidence>
<sequence>MRVRPPYDPVARCVPEDSHADEPVRVQQVGQMKTVTWRSNKLAYVLLAKNTPVDLQQMAQQIANGKVSVWQCAARCRAVHRHSTKKKSQRFENKTRSNVGPAFADARRLAFAAPKTRRAGALSAFSIYARVTV</sequence>
<dbReference type="AlphaFoldDB" id="A0A1N7RL76"/>
<reference evidence="1" key="1">
    <citation type="submission" date="2016-12" db="EMBL/GenBank/DDBJ databases">
        <authorList>
            <person name="Moulin L."/>
        </authorList>
    </citation>
    <scope>NUCLEOTIDE SEQUENCE [LARGE SCALE GENOMIC DNA]</scope>
    <source>
        <strain evidence="1">STM 7183</strain>
    </source>
</reference>
<evidence type="ECO:0000313" key="2">
    <source>
        <dbReference type="Proteomes" id="UP000195569"/>
    </source>
</evidence>
<dbReference type="EMBL" id="CYGY02000007">
    <property type="protein sequence ID" value="SIT35860.1"/>
    <property type="molecule type" value="Genomic_DNA"/>
</dbReference>
<gene>
    <name evidence="1" type="ORF">BN2476_70027</name>
</gene>
<proteinExistence type="predicted"/>
<organism evidence="1 2">
    <name type="scientific">Paraburkholderia piptadeniae</name>
    <dbReference type="NCBI Taxonomy" id="1701573"/>
    <lineage>
        <taxon>Bacteria</taxon>
        <taxon>Pseudomonadati</taxon>
        <taxon>Pseudomonadota</taxon>
        <taxon>Betaproteobacteria</taxon>
        <taxon>Burkholderiales</taxon>
        <taxon>Burkholderiaceae</taxon>
        <taxon>Paraburkholderia</taxon>
    </lineage>
</organism>
<name>A0A1N7RL76_9BURK</name>